<evidence type="ECO:0000259" key="11">
    <source>
        <dbReference type="PROSITE" id="PS51194"/>
    </source>
</evidence>
<dbReference type="GO" id="GO:0006310">
    <property type="term" value="P:DNA recombination"/>
    <property type="evidence" value="ECO:0007669"/>
    <property type="project" value="InterPro"/>
</dbReference>
<proteinExistence type="inferred from homology"/>
<evidence type="ECO:0000256" key="3">
    <source>
        <dbReference type="ARBA" id="ARBA00022801"/>
    </source>
</evidence>
<evidence type="ECO:0000313" key="12">
    <source>
        <dbReference type="EMBL" id="SFS44033.1"/>
    </source>
</evidence>
<evidence type="ECO:0000256" key="8">
    <source>
        <dbReference type="ARBA" id="ARBA00034617"/>
    </source>
</evidence>
<dbReference type="InterPro" id="IPR000836">
    <property type="entry name" value="PRTase_dom"/>
</dbReference>
<dbReference type="Pfam" id="PF00271">
    <property type="entry name" value="Helicase_C"/>
    <property type="match status" value="1"/>
</dbReference>
<keyword evidence="7" id="KW-0413">Isomerase</keyword>
<dbReference type="GO" id="GO:0003677">
    <property type="term" value="F:DNA binding"/>
    <property type="evidence" value="ECO:0007669"/>
    <property type="project" value="UniProtKB-KW"/>
</dbReference>
<dbReference type="SUPFAM" id="SSF52540">
    <property type="entry name" value="P-loop containing nucleoside triphosphate hydrolases"/>
    <property type="match status" value="1"/>
</dbReference>
<dbReference type="InterPro" id="IPR014001">
    <property type="entry name" value="Helicase_ATP-bd"/>
</dbReference>
<dbReference type="Gene3D" id="3.40.50.300">
    <property type="entry name" value="P-loop containing nucleotide triphosphate hydrolases"/>
    <property type="match status" value="2"/>
</dbReference>
<dbReference type="InterPro" id="IPR002464">
    <property type="entry name" value="DNA/RNA_helicase_DEAH_CS"/>
</dbReference>
<protein>
    <recommendedName>
        <fullName evidence="9">DNA 3'-5' helicase</fullName>
        <ecNumber evidence="9">5.6.2.4</ecNumber>
    </recommendedName>
</protein>
<dbReference type="GO" id="GO:0009378">
    <property type="term" value="F:four-way junction helicase activity"/>
    <property type="evidence" value="ECO:0007669"/>
    <property type="project" value="TreeGrafter"/>
</dbReference>
<keyword evidence="6" id="KW-0238">DNA-binding</keyword>
<dbReference type="PROSITE" id="PS51192">
    <property type="entry name" value="HELICASE_ATP_BIND_1"/>
    <property type="match status" value="1"/>
</dbReference>
<comment type="similarity">
    <text evidence="1">Belongs to the helicase family. RecQ subfamily.</text>
</comment>
<dbReference type="SMART" id="SM00487">
    <property type="entry name" value="DEXDc"/>
    <property type="match status" value="1"/>
</dbReference>
<dbReference type="GO" id="GO:0043138">
    <property type="term" value="F:3'-5' DNA helicase activity"/>
    <property type="evidence" value="ECO:0007669"/>
    <property type="project" value="UniProtKB-EC"/>
</dbReference>
<dbReference type="EMBL" id="FPAG01000001">
    <property type="protein sequence ID" value="SFS44033.1"/>
    <property type="molecule type" value="Genomic_DNA"/>
</dbReference>
<dbReference type="GO" id="GO:0043590">
    <property type="term" value="C:bacterial nucleoid"/>
    <property type="evidence" value="ECO:0007669"/>
    <property type="project" value="TreeGrafter"/>
</dbReference>
<evidence type="ECO:0000259" key="10">
    <source>
        <dbReference type="PROSITE" id="PS51192"/>
    </source>
</evidence>
<keyword evidence="4 12" id="KW-0347">Helicase</keyword>
<dbReference type="PANTHER" id="PTHR13710">
    <property type="entry name" value="DNA HELICASE RECQ FAMILY MEMBER"/>
    <property type="match status" value="1"/>
</dbReference>
<dbReference type="OrthoDB" id="9779910at2"/>
<evidence type="ECO:0000256" key="1">
    <source>
        <dbReference type="ARBA" id="ARBA00005446"/>
    </source>
</evidence>
<dbReference type="NCBIfam" id="TIGR00614">
    <property type="entry name" value="recQ_fam"/>
    <property type="match status" value="1"/>
</dbReference>
<evidence type="ECO:0000313" key="13">
    <source>
        <dbReference type="Proteomes" id="UP000183209"/>
    </source>
</evidence>
<keyword evidence="5" id="KW-0067">ATP-binding</keyword>
<dbReference type="CDD" id="cd06223">
    <property type="entry name" value="PRTases_typeI"/>
    <property type="match status" value="1"/>
</dbReference>
<dbReference type="GO" id="GO:0005737">
    <property type="term" value="C:cytoplasm"/>
    <property type="evidence" value="ECO:0007669"/>
    <property type="project" value="TreeGrafter"/>
</dbReference>
<name>A0A1I6PUZ5_9FLAO</name>
<dbReference type="AlphaFoldDB" id="A0A1I6PUZ5"/>
<dbReference type="PROSITE" id="PS00690">
    <property type="entry name" value="DEAH_ATP_HELICASE"/>
    <property type="match status" value="1"/>
</dbReference>
<dbReference type="SMART" id="SM00490">
    <property type="entry name" value="HELICc"/>
    <property type="match status" value="1"/>
</dbReference>
<keyword evidence="3" id="KW-0378">Hydrolase</keyword>
<gene>
    <name evidence="12" type="ORF">SAMN04487906_0490</name>
</gene>
<dbReference type="GO" id="GO:0016787">
    <property type="term" value="F:hydrolase activity"/>
    <property type="evidence" value="ECO:0007669"/>
    <property type="project" value="UniProtKB-KW"/>
</dbReference>
<dbReference type="InterPro" id="IPR011545">
    <property type="entry name" value="DEAD/DEAH_box_helicase_dom"/>
</dbReference>
<dbReference type="GO" id="GO:0030894">
    <property type="term" value="C:replisome"/>
    <property type="evidence" value="ECO:0007669"/>
    <property type="project" value="TreeGrafter"/>
</dbReference>
<dbReference type="PANTHER" id="PTHR13710:SF105">
    <property type="entry name" value="ATP-DEPENDENT DNA HELICASE Q1"/>
    <property type="match status" value="1"/>
</dbReference>
<feature type="domain" description="Helicase ATP-binding" evidence="10">
    <location>
        <begin position="30"/>
        <end position="205"/>
    </location>
</feature>
<dbReference type="RefSeq" id="WP_074976644.1">
    <property type="nucleotide sequence ID" value="NZ_FPAG01000001.1"/>
</dbReference>
<dbReference type="GO" id="GO:0006281">
    <property type="term" value="P:DNA repair"/>
    <property type="evidence" value="ECO:0007669"/>
    <property type="project" value="TreeGrafter"/>
</dbReference>
<dbReference type="InterPro" id="IPR029057">
    <property type="entry name" value="PRTase-like"/>
</dbReference>
<dbReference type="InterPro" id="IPR027417">
    <property type="entry name" value="P-loop_NTPase"/>
</dbReference>
<organism evidence="12 13">
    <name type="scientific">Zhouia amylolytica</name>
    <dbReference type="NCBI Taxonomy" id="376730"/>
    <lineage>
        <taxon>Bacteria</taxon>
        <taxon>Pseudomonadati</taxon>
        <taxon>Bacteroidota</taxon>
        <taxon>Flavobacteriia</taxon>
        <taxon>Flavobacteriales</taxon>
        <taxon>Flavobacteriaceae</taxon>
        <taxon>Zhouia</taxon>
    </lineage>
</organism>
<evidence type="ECO:0000256" key="7">
    <source>
        <dbReference type="ARBA" id="ARBA00023235"/>
    </source>
</evidence>
<evidence type="ECO:0000256" key="9">
    <source>
        <dbReference type="ARBA" id="ARBA00034808"/>
    </source>
</evidence>
<dbReference type="PROSITE" id="PS51194">
    <property type="entry name" value="HELICASE_CTER"/>
    <property type="match status" value="1"/>
</dbReference>
<comment type="catalytic activity">
    <reaction evidence="8">
        <text>Couples ATP hydrolysis with the unwinding of duplex DNA by translocating in the 3'-5' direction.</text>
        <dbReference type="EC" id="5.6.2.4"/>
    </reaction>
</comment>
<dbReference type="InterPro" id="IPR001650">
    <property type="entry name" value="Helicase_C-like"/>
</dbReference>
<dbReference type="SUPFAM" id="SSF53271">
    <property type="entry name" value="PRTase-like"/>
    <property type="match status" value="1"/>
</dbReference>
<evidence type="ECO:0000256" key="5">
    <source>
        <dbReference type="ARBA" id="ARBA00022840"/>
    </source>
</evidence>
<feature type="domain" description="Helicase C-terminal" evidence="11">
    <location>
        <begin position="227"/>
        <end position="395"/>
    </location>
</feature>
<sequence length="698" mass="79337">MSKLKALSLLRTAIDQPTASFREGQWEAIERLTVYKERLLVIERTGWGKSSVYFISSKILRDQGKGPTIIISPLLALMRNQIEAAERLGITAVSINSSNFNDWKEIQNRVLRNEIDTLLISPERLANERFMDEILFPISDRIGLFVVDEAHCISDWGHDFRPDYRRIVGILKSMPNGMPILGTTATANDRVIEDIKNQLGGFKIIRGALTRDSLILQNIKLADQASRLAWLAENIPLMKGNGIVYVLTKRDARIVTEWLNNYGIEAEAYYSGIENDHFEDSTAYREFLEDSLYNNDIKVLVASTALGMGYDKPDLSFVIHYQAPGSIIGYYQQVGRAGRAINTAHGILLSGKEDGDVHQYFREGAFPPESVVNKILEALEEHDGLSIPKLQETLNIKYGQIQQTIKYLSVESPSPIFKDRTKWKRSAVSFSMDKEKIHRLTNQRQEEWNTVLRYIETKECLMNFLQKELDDSNIKNCGRCVNCLGKEIFSSSVSDKNNLKASIYLKHSEFDILPRKQIAGGALPEYNWRGNLRQDLLAETGKVLSRWGDAGWGHMVSEDKHSGYFRDELVEAMYDMIVNRWQPDPFPQWLTCIPSLRHPELVPNFAKRLARRLGIPFLPIIDKVKDTQPQKEQENSYHQCHNLDGVFKISGKVENKPVFLVDDAVDSRWTFTVATTLLKKSGSGPVYPIALTSTSVSE</sequence>
<dbReference type="GO" id="GO:0005524">
    <property type="term" value="F:ATP binding"/>
    <property type="evidence" value="ECO:0007669"/>
    <property type="project" value="UniProtKB-KW"/>
</dbReference>
<dbReference type="EC" id="5.6.2.4" evidence="9"/>
<evidence type="ECO:0000256" key="4">
    <source>
        <dbReference type="ARBA" id="ARBA00022806"/>
    </source>
</evidence>
<dbReference type="Pfam" id="PF00270">
    <property type="entry name" value="DEAD"/>
    <property type="match status" value="1"/>
</dbReference>
<accession>A0A1I6PUZ5</accession>
<reference evidence="12 13" key="1">
    <citation type="submission" date="2016-10" db="EMBL/GenBank/DDBJ databases">
        <authorList>
            <person name="de Groot N.N."/>
        </authorList>
    </citation>
    <scope>NUCLEOTIDE SEQUENCE [LARGE SCALE GENOMIC DNA]</scope>
    <source>
        <strain evidence="12 13">CGMCC 1.6114</strain>
    </source>
</reference>
<dbReference type="Gene3D" id="3.40.50.2020">
    <property type="match status" value="1"/>
</dbReference>
<evidence type="ECO:0000256" key="2">
    <source>
        <dbReference type="ARBA" id="ARBA00022741"/>
    </source>
</evidence>
<evidence type="ECO:0000256" key="6">
    <source>
        <dbReference type="ARBA" id="ARBA00023125"/>
    </source>
</evidence>
<dbReference type="InterPro" id="IPR004589">
    <property type="entry name" value="DNA_helicase_ATP-dep_RecQ"/>
</dbReference>
<dbReference type="Proteomes" id="UP000183209">
    <property type="component" value="Unassembled WGS sequence"/>
</dbReference>
<keyword evidence="2" id="KW-0547">Nucleotide-binding</keyword>